<protein>
    <recommendedName>
        <fullName evidence="2">UPF0145 protein EDD57_14324</fullName>
    </recommendedName>
</protein>
<dbReference type="Proteomes" id="UP000294746">
    <property type="component" value="Unassembled WGS sequence"/>
</dbReference>
<comment type="similarity">
    <text evidence="1 2">Belongs to the UPF0145 family.</text>
</comment>
<name>A0A4R2RMG9_9BACL</name>
<dbReference type="Pfam" id="PF01906">
    <property type="entry name" value="YbjQ_1"/>
    <property type="match status" value="1"/>
</dbReference>
<dbReference type="HAMAP" id="MF_00338">
    <property type="entry name" value="UPF0145"/>
    <property type="match status" value="1"/>
</dbReference>
<evidence type="ECO:0000256" key="2">
    <source>
        <dbReference type="HAMAP-Rule" id="MF_00338"/>
    </source>
</evidence>
<keyword evidence="4" id="KW-1185">Reference proteome</keyword>
<sequence length="104" mass="11144">MLVTTTSTLEGYQVTEYVGVVSGETILGANVVRDFMASLTDFFGGRSGTYEGKLAEAREIALQEMQEQARRKGADAVIGVDLDFETIGGMLMCIATGTAVRINK</sequence>
<evidence type="ECO:0000313" key="4">
    <source>
        <dbReference type="Proteomes" id="UP000294746"/>
    </source>
</evidence>
<dbReference type="PANTHER" id="PTHR34068">
    <property type="entry name" value="UPF0145 PROTEIN YBJQ"/>
    <property type="match status" value="1"/>
</dbReference>
<evidence type="ECO:0000256" key="1">
    <source>
        <dbReference type="ARBA" id="ARBA00010751"/>
    </source>
</evidence>
<dbReference type="RefSeq" id="WP_131849665.1">
    <property type="nucleotide sequence ID" value="NZ_SLXV01000043.1"/>
</dbReference>
<dbReference type="AlphaFoldDB" id="A0A4R2RMG9"/>
<proteinExistence type="inferred from homology"/>
<dbReference type="SUPFAM" id="SSF117782">
    <property type="entry name" value="YbjQ-like"/>
    <property type="match status" value="1"/>
</dbReference>
<dbReference type="Gene3D" id="3.30.110.70">
    <property type="entry name" value="Hypothetical protein apc22750. Chain B"/>
    <property type="match status" value="1"/>
</dbReference>
<comment type="caution">
    <text evidence="3">The sequence shown here is derived from an EMBL/GenBank/DDBJ whole genome shotgun (WGS) entry which is preliminary data.</text>
</comment>
<gene>
    <name evidence="3" type="ORF">EDD57_14324</name>
</gene>
<dbReference type="InterPro" id="IPR035439">
    <property type="entry name" value="UPF0145_dom_sf"/>
</dbReference>
<accession>A0A4R2RMG9</accession>
<dbReference type="OrthoDB" id="9796448at2"/>
<organism evidence="3 4">
    <name type="scientific">Baia soyae</name>
    <dbReference type="NCBI Taxonomy" id="1544746"/>
    <lineage>
        <taxon>Bacteria</taxon>
        <taxon>Bacillati</taxon>
        <taxon>Bacillota</taxon>
        <taxon>Bacilli</taxon>
        <taxon>Bacillales</taxon>
        <taxon>Thermoactinomycetaceae</taxon>
        <taxon>Baia</taxon>
    </lineage>
</organism>
<dbReference type="InterPro" id="IPR002765">
    <property type="entry name" value="UPF0145_YbjQ-like"/>
</dbReference>
<reference evidence="3 4" key="1">
    <citation type="submission" date="2019-03" db="EMBL/GenBank/DDBJ databases">
        <title>Genomic Encyclopedia of Type Strains, Phase IV (KMG-IV): sequencing the most valuable type-strain genomes for metagenomic binning, comparative biology and taxonomic classification.</title>
        <authorList>
            <person name="Goeker M."/>
        </authorList>
    </citation>
    <scope>NUCLEOTIDE SEQUENCE [LARGE SCALE GENOMIC DNA]</scope>
    <source>
        <strain evidence="3 4">DSM 46831</strain>
    </source>
</reference>
<evidence type="ECO:0000313" key="3">
    <source>
        <dbReference type="EMBL" id="TCP64138.1"/>
    </source>
</evidence>
<dbReference type="EMBL" id="SLXV01000043">
    <property type="protein sequence ID" value="TCP64138.1"/>
    <property type="molecule type" value="Genomic_DNA"/>
</dbReference>
<dbReference type="PANTHER" id="PTHR34068:SF1">
    <property type="entry name" value="UPF0145 PROTEIN YBJQ"/>
    <property type="match status" value="1"/>
</dbReference>